<accession>A0A0B7B106</accession>
<dbReference type="EMBL" id="HACG01038930">
    <property type="protein sequence ID" value="CEK85795.1"/>
    <property type="molecule type" value="Transcribed_RNA"/>
</dbReference>
<gene>
    <name evidence="1" type="primary">ORF150269</name>
</gene>
<reference evidence="1" key="1">
    <citation type="submission" date="2014-12" db="EMBL/GenBank/DDBJ databases">
        <title>Insight into the proteome of Arion vulgaris.</title>
        <authorList>
            <person name="Aradska J."/>
            <person name="Bulat T."/>
            <person name="Smidak R."/>
            <person name="Sarate P."/>
            <person name="Gangsoo J."/>
            <person name="Sialana F."/>
            <person name="Bilban M."/>
            <person name="Lubec G."/>
        </authorList>
    </citation>
    <scope>NUCLEOTIDE SEQUENCE</scope>
    <source>
        <tissue evidence="1">Skin</tissue>
    </source>
</reference>
<dbReference type="AlphaFoldDB" id="A0A0B7B106"/>
<proteinExistence type="predicted"/>
<organism evidence="1">
    <name type="scientific">Arion vulgaris</name>
    <dbReference type="NCBI Taxonomy" id="1028688"/>
    <lineage>
        <taxon>Eukaryota</taxon>
        <taxon>Metazoa</taxon>
        <taxon>Spiralia</taxon>
        <taxon>Lophotrochozoa</taxon>
        <taxon>Mollusca</taxon>
        <taxon>Gastropoda</taxon>
        <taxon>Heterobranchia</taxon>
        <taxon>Euthyneura</taxon>
        <taxon>Panpulmonata</taxon>
        <taxon>Eupulmonata</taxon>
        <taxon>Stylommatophora</taxon>
        <taxon>Helicina</taxon>
        <taxon>Arionoidea</taxon>
        <taxon>Arionidae</taxon>
        <taxon>Arion</taxon>
    </lineage>
</organism>
<feature type="non-terminal residue" evidence="1">
    <location>
        <position position="1"/>
    </location>
</feature>
<name>A0A0B7B106_9EUPU</name>
<protein>
    <submittedName>
        <fullName evidence="1">Uncharacterized protein</fullName>
    </submittedName>
</protein>
<evidence type="ECO:0000313" key="1">
    <source>
        <dbReference type="EMBL" id="CEK85795.1"/>
    </source>
</evidence>
<sequence>RREPVVMGTTQSSSLVCLSVYDTDSGGAMSDLKEIGSTDSSRTVSALKDTQREYKVIELCLTQLSRF</sequence>